<dbReference type="RefSeq" id="WP_110532128.1">
    <property type="nucleotide sequence ID" value="NZ_NOXG01000052.1"/>
</dbReference>
<dbReference type="FunFam" id="3.40.50.1390:FF:000001">
    <property type="entry name" value="DNA recombinase"/>
    <property type="match status" value="1"/>
</dbReference>
<dbReference type="EMBL" id="NOXG01000052">
    <property type="protein sequence ID" value="PYD74450.1"/>
    <property type="molecule type" value="Genomic_DNA"/>
</dbReference>
<reference evidence="9 10" key="1">
    <citation type="submission" date="2017-07" db="EMBL/GenBank/DDBJ databases">
        <title>A draft genome sequence of Komagataeibacter sp. T5K1.</title>
        <authorList>
            <person name="Skraban J."/>
            <person name="Cleenwerck I."/>
            <person name="Vandamme P."/>
            <person name="Trcek J."/>
        </authorList>
    </citation>
    <scope>NUCLEOTIDE SEQUENCE [LARGE SCALE GENOMIC DNA]</scope>
    <source>
        <strain evidence="9 10">T5K1</strain>
    </source>
</reference>
<keyword evidence="3" id="KW-0230">DNA invertase</keyword>
<evidence type="ECO:0000256" key="2">
    <source>
        <dbReference type="ARBA" id="ARBA00022908"/>
    </source>
</evidence>
<comment type="similarity">
    <text evidence="1">Belongs to the site-specific recombinase resolvase family.</text>
</comment>
<feature type="active site" description="O-(5'-phospho-DNA)-serine intermediate" evidence="6 7">
    <location>
        <position position="9"/>
    </location>
</feature>
<dbReference type="Proteomes" id="UP000247609">
    <property type="component" value="Unassembled WGS sequence"/>
</dbReference>
<dbReference type="InterPro" id="IPR006119">
    <property type="entry name" value="Resolv_N"/>
</dbReference>
<dbReference type="Pfam" id="PF02796">
    <property type="entry name" value="HTH_7"/>
    <property type="match status" value="1"/>
</dbReference>
<dbReference type="PROSITE" id="PS51736">
    <property type="entry name" value="RECOMBINASES_3"/>
    <property type="match status" value="1"/>
</dbReference>
<comment type="caution">
    <text evidence="9">The sequence shown here is derived from an EMBL/GenBank/DDBJ whole genome shotgun (WGS) entry which is preliminary data.</text>
</comment>
<proteinExistence type="inferred from homology"/>
<evidence type="ECO:0000256" key="5">
    <source>
        <dbReference type="ARBA" id="ARBA00023172"/>
    </source>
</evidence>
<evidence type="ECO:0000256" key="1">
    <source>
        <dbReference type="ARBA" id="ARBA00009913"/>
    </source>
</evidence>
<dbReference type="AlphaFoldDB" id="A0A318Q6S8"/>
<dbReference type="SUPFAM" id="SSF46689">
    <property type="entry name" value="Homeodomain-like"/>
    <property type="match status" value="1"/>
</dbReference>
<dbReference type="PROSITE" id="PS00397">
    <property type="entry name" value="RECOMBINASES_1"/>
    <property type="match status" value="1"/>
</dbReference>
<dbReference type="GO" id="GO:0015074">
    <property type="term" value="P:DNA integration"/>
    <property type="evidence" value="ECO:0007669"/>
    <property type="project" value="UniProtKB-KW"/>
</dbReference>
<name>A0A318Q6S8_9PROT</name>
<dbReference type="InterPro" id="IPR006118">
    <property type="entry name" value="Recombinase_CS"/>
</dbReference>
<dbReference type="PANTHER" id="PTHR30461">
    <property type="entry name" value="DNA-INVERTASE FROM LAMBDOID PROPHAGE"/>
    <property type="match status" value="1"/>
</dbReference>
<evidence type="ECO:0000256" key="6">
    <source>
        <dbReference type="PIRSR" id="PIRSR606118-50"/>
    </source>
</evidence>
<dbReference type="Pfam" id="PF00239">
    <property type="entry name" value="Resolvase"/>
    <property type="match status" value="1"/>
</dbReference>
<dbReference type="SMART" id="SM00857">
    <property type="entry name" value="Resolvase"/>
    <property type="match status" value="1"/>
</dbReference>
<evidence type="ECO:0000313" key="9">
    <source>
        <dbReference type="EMBL" id="PYD74450.1"/>
    </source>
</evidence>
<dbReference type="SUPFAM" id="SSF53041">
    <property type="entry name" value="Resolvase-like"/>
    <property type="match status" value="1"/>
</dbReference>
<dbReference type="InterPro" id="IPR009057">
    <property type="entry name" value="Homeodomain-like_sf"/>
</dbReference>
<protein>
    <submittedName>
        <fullName evidence="9">Resolvase</fullName>
    </submittedName>
</protein>
<dbReference type="GO" id="GO:0003677">
    <property type="term" value="F:DNA binding"/>
    <property type="evidence" value="ECO:0007669"/>
    <property type="project" value="UniProtKB-KW"/>
</dbReference>
<keyword evidence="2" id="KW-0229">DNA integration</keyword>
<gene>
    <name evidence="9" type="ORF">CFR71_14905</name>
</gene>
<sequence>MLIGYARVSTEEQTLATQLHALETAGCKIILQEKRSGADKDRPELTKLLRRVAADDIIIVHRLDRLARSTQHLLEISSYLRTKNVGLCSISEPWADTTSPAGRMILTIFAGIAEFERALIRDRTEAGRQLARERGVHLGRPAKLNKPEIALVRKMIVEDGIPISDVASRFGVHKATIYRIVSKYQMQRD</sequence>
<dbReference type="InterPro" id="IPR006120">
    <property type="entry name" value="Resolvase_HTH_dom"/>
</dbReference>
<evidence type="ECO:0000313" key="10">
    <source>
        <dbReference type="Proteomes" id="UP000247609"/>
    </source>
</evidence>
<accession>A0A318Q6S8</accession>
<dbReference type="CDD" id="cd00569">
    <property type="entry name" value="HTH_Hin_like"/>
    <property type="match status" value="1"/>
</dbReference>
<dbReference type="Gene3D" id="3.40.50.1390">
    <property type="entry name" value="Resolvase, N-terminal catalytic domain"/>
    <property type="match status" value="1"/>
</dbReference>
<dbReference type="PANTHER" id="PTHR30461:SF2">
    <property type="entry name" value="SERINE RECOMBINASE PINE-RELATED"/>
    <property type="match status" value="1"/>
</dbReference>
<evidence type="ECO:0000256" key="3">
    <source>
        <dbReference type="ARBA" id="ARBA00023100"/>
    </source>
</evidence>
<dbReference type="InterPro" id="IPR036162">
    <property type="entry name" value="Resolvase-like_N_sf"/>
</dbReference>
<dbReference type="CDD" id="cd03768">
    <property type="entry name" value="SR_ResInv"/>
    <property type="match status" value="1"/>
</dbReference>
<organism evidence="9 10">
    <name type="scientific">Novacetimonas pomaceti</name>
    <dbReference type="NCBI Taxonomy" id="2021998"/>
    <lineage>
        <taxon>Bacteria</taxon>
        <taxon>Pseudomonadati</taxon>
        <taxon>Pseudomonadota</taxon>
        <taxon>Alphaproteobacteria</taxon>
        <taxon>Acetobacterales</taxon>
        <taxon>Acetobacteraceae</taxon>
        <taxon>Novacetimonas</taxon>
    </lineage>
</organism>
<evidence type="ECO:0000256" key="7">
    <source>
        <dbReference type="PROSITE-ProRule" id="PRU10137"/>
    </source>
</evidence>
<dbReference type="GO" id="GO:0000150">
    <property type="term" value="F:DNA strand exchange activity"/>
    <property type="evidence" value="ECO:0007669"/>
    <property type="project" value="UniProtKB-KW"/>
</dbReference>
<dbReference type="Gene3D" id="1.10.10.60">
    <property type="entry name" value="Homeodomain-like"/>
    <property type="match status" value="1"/>
</dbReference>
<evidence type="ECO:0000256" key="4">
    <source>
        <dbReference type="ARBA" id="ARBA00023125"/>
    </source>
</evidence>
<evidence type="ECO:0000259" key="8">
    <source>
        <dbReference type="PROSITE" id="PS51736"/>
    </source>
</evidence>
<dbReference type="InterPro" id="IPR050639">
    <property type="entry name" value="SSR_resolvase"/>
</dbReference>
<keyword evidence="5" id="KW-0233">DNA recombination</keyword>
<keyword evidence="4" id="KW-0238">DNA-binding</keyword>
<feature type="domain" description="Resolvase/invertase-type recombinase catalytic" evidence="8">
    <location>
        <begin position="1"/>
        <end position="135"/>
    </location>
</feature>